<proteinExistence type="predicted"/>
<feature type="domain" description="Non-contractile tail sheath TIM barrel" evidence="2">
    <location>
        <begin position="370"/>
        <end position="420"/>
    </location>
</feature>
<reference evidence="4" key="1">
    <citation type="submission" date="2017-09" db="EMBL/GenBank/DDBJ databases">
        <authorList>
            <person name="Djurhuus A.M."/>
            <person name="Carstens A.B."/>
            <person name="Hansen L.H."/>
        </authorList>
    </citation>
    <scope>NUCLEOTIDE SEQUENCE [LARGE SCALE GENOMIC DNA]</scope>
</reference>
<dbReference type="EMBL" id="MG018928">
    <property type="protein sequence ID" value="ATW58129.1"/>
    <property type="molecule type" value="Genomic_DNA"/>
</dbReference>
<evidence type="ECO:0008006" key="5">
    <source>
        <dbReference type="Google" id="ProtNLM"/>
    </source>
</evidence>
<evidence type="ECO:0000259" key="2">
    <source>
        <dbReference type="Pfam" id="PF23845"/>
    </source>
</evidence>
<protein>
    <recommendedName>
        <fullName evidence="5">Tail protein</fullName>
    </recommendedName>
</protein>
<name>A0A2H4P7I3_9CAUD</name>
<gene>
    <name evidence="3" type="ORF">CNR35_00033</name>
</gene>
<organism evidence="3 4">
    <name type="scientific">Pseudomonas phage inbricus</name>
    <dbReference type="NCBI Taxonomy" id="2048976"/>
    <lineage>
        <taxon>Viruses</taxon>
        <taxon>Duplodnaviria</taxon>
        <taxon>Heunggongvirae</taxon>
        <taxon>Uroviricota</taxon>
        <taxon>Caudoviricetes</taxon>
        <taxon>Schitoviridae</taxon>
        <taxon>Rothmandenesvirinae</taxon>
        <taxon>Inbricusvirus</taxon>
        <taxon>Inbricusvirus inbricus</taxon>
    </lineage>
</organism>
<dbReference type="Pfam" id="PF23844">
    <property type="entry name" value="NCTSP_N"/>
    <property type="match status" value="1"/>
</dbReference>
<dbReference type="InterPro" id="IPR057122">
    <property type="entry name" value="TIM-barrel_NCTSP"/>
</dbReference>
<evidence type="ECO:0000313" key="4">
    <source>
        <dbReference type="Proteomes" id="UP000240688"/>
    </source>
</evidence>
<dbReference type="Proteomes" id="UP000240688">
    <property type="component" value="Segment"/>
</dbReference>
<sequence length="1395" mass="157421">MSIDDYRKGRDCTVPPKWELDDWHSSMKEDLPKLGDERVHLLLANPRRSKPFNASLHRFQPDHWVVDYNAHMVATILPEGERSFRVPVQWRTNQDFLGVRWMSKDTFSHPYFTYQEHSNYLGLILAFQHNPDEPDKFTVTIETPEKAWTYRLSPYVFNEKNRRWENLDKKYGTKKSYQADIFQAGDFSIPDDQITPAWGRKDYIYILDFGDLRTQQTYTGPIVNPRNIKMVSFDCTEAHHGLGRKAFCSLIKDNGDGTVQVEVGSIHTNANLTEGDTLQIIYRYWNDKGGQTMAEMEFPVVSFTGFGTSNFSVRCKGTLPGTFVAADAFLGKYLKEACPIEQKDADKYFVNMTLSGSGVKTLKKRRYVQPVANLGMTAGFDDGYNLTPERQVQMTYDLGYRDWWTTYIGMSHYWKGMTAYQHKVDGHLVNQTAVLEFPVLMAGQSMISGHFVIGQYPNRGQDEFQKYMTEQWGINYAGVKPINGATGSTASERMCSVNPNSDVWDPDQTTTKGGLWWWDLEADKPGPALLHCIEEVGEDIPKLVIWGQGDQDASALKYPADRVPKPSLARSKEATKKIFAYFRSLWGADLPIYIQEQGYGWGITNVEEPNVPVQIGLPTYLTARRNSWGDLEFRWKSYGVDPEFVQYRVEIYHPDGWEKIIHSFVVPGTQVVDGYVYADWAIEQNVPVMVEAQGDQFEWGYIKYRVVAMYRGNEVKSKPWSDEVKIDDVGLVKKRIICGINSLIGGYFNDLSDPLNHGGSGKPGRKDVIAASTLRKTLAANAGLRDIEVIPVMTVVGSSPINPMTYQPGFDPENYWWNPVTKQPGPNLIIADEIVKSSAKVPDYFIESGPGETTGIAYADKSMWPGIISQWRQSNIEMLAWMRTNWGNPNLEIWFQGATTSWWGAPPPQESNAEGAAELRKIQESMSLEGIGFKMASYVPDANLYQTYYNEMDRGIGWVHYSLDGYHAAAREVGEALAKNINRALNPPDWTKLAPPPNLRAVKKANRDIVVTWTPRPGITKWHFMNRRLDNAAVIKEGFVDVPEFRFTLLEQQQAYQSETENLDFGVSEYVEASNTMGPQAMYQKKVITGDYMQAPKNVSAKKSLNGDITFSWQGRPEHQSFYVENLDAGNSSKAIFAKPWGTETLVWTLADQLAYYGGTEGANYVAFRVSEYDIAEDVTSVGAEYNGTPLPPLNPLNPVEGMAALQLGDKGGSDIKFVWTPSPSAPQRDVQITNVNLGTGNPIFTEVLTGSSRIWTRAEQIAEYGFTAFNVTFDAKEHDIANDVYGPNTRWSGEPQRAEQPEQGWARVINVDGDVTMYWDVMDGSEWDVEIVNLENSSIAKSATVTVPQITWTAAEMRAVYGYAVTNVMWRVRPRRPDGASNNKVEFSDDATPL</sequence>
<keyword evidence="4" id="KW-1185">Reference proteome</keyword>
<feature type="domain" description="Non-contractile tail sheath N-terminal" evidence="1">
    <location>
        <begin position="57"/>
        <end position="130"/>
    </location>
</feature>
<evidence type="ECO:0000259" key="1">
    <source>
        <dbReference type="Pfam" id="PF23844"/>
    </source>
</evidence>
<dbReference type="Pfam" id="PF23845">
    <property type="entry name" value="TIM-barrel_NCTSP"/>
    <property type="match status" value="1"/>
</dbReference>
<dbReference type="InterPro" id="IPR057102">
    <property type="entry name" value="NCTSP_N"/>
</dbReference>
<accession>A0A2H4P7I3</accession>
<evidence type="ECO:0000313" key="3">
    <source>
        <dbReference type="EMBL" id="ATW58129.1"/>
    </source>
</evidence>